<keyword evidence="14" id="KW-0326">Glycosidase</keyword>
<keyword evidence="6 9" id="KW-0227">DNA damage</keyword>
<gene>
    <name evidence="9" type="primary">ung</name>
    <name evidence="14" type="ORF">EBI00_13365</name>
</gene>
<evidence type="ECO:0000256" key="9">
    <source>
        <dbReference type="HAMAP-Rule" id="MF_00148"/>
    </source>
</evidence>
<dbReference type="InterPro" id="IPR036895">
    <property type="entry name" value="Uracil-DNA_glycosylase-like_sf"/>
</dbReference>
<comment type="subcellular location">
    <subcellularLocation>
        <location evidence="9">Cytoplasm</location>
    </subcellularLocation>
</comment>
<evidence type="ECO:0000256" key="7">
    <source>
        <dbReference type="ARBA" id="ARBA00022801"/>
    </source>
</evidence>
<dbReference type="SUPFAM" id="SSF52141">
    <property type="entry name" value="Uracil-DNA glycosylase-like"/>
    <property type="match status" value="1"/>
</dbReference>
<evidence type="ECO:0000256" key="5">
    <source>
        <dbReference type="ARBA" id="ARBA00018429"/>
    </source>
</evidence>
<evidence type="ECO:0000256" key="4">
    <source>
        <dbReference type="ARBA" id="ARBA00012030"/>
    </source>
</evidence>
<dbReference type="Gene3D" id="3.40.470.10">
    <property type="entry name" value="Uracil-DNA glycosylase-like domain"/>
    <property type="match status" value="1"/>
</dbReference>
<dbReference type="RefSeq" id="WP_123096446.1">
    <property type="nucleotide sequence ID" value="NZ_RIZG01000009.1"/>
</dbReference>
<dbReference type="NCBIfam" id="TIGR00628">
    <property type="entry name" value="ung"/>
    <property type="match status" value="1"/>
</dbReference>
<organism evidence="14 15">
    <name type="scientific">Marinomonas hwangdonensis</name>
    <dbReference type="NCBI Taxonomy" id="1053647"/>
    <lineage>
        <taxon>Bacteria</taxon>
        <taxon>Pseudomonadati</taxon>
        <taxon>Pseudomonadota</taxon>
        <taxon>Gammaproteobacteria</taxon>
        <taxon>Oceanospirillales</taxon>
        <taxon>Oceanospirillaceae</taxon>
        <taxon>Marinomonas</taxon>
    </lineage>
</organism>
<comment type="catalytic activity">
    <reaction evidence="1 9 11">
        <text>Hydrolyzes single-stranded DNA or mismatched double-stranded DNA and polynucleotides, releasing free uracil.</text>
        <dbReference type="EC" id="3.2.2.27"/>
    </reaction>
</comment>
<dbReference type="NCBIfam" id="NF003588">
    <property type="entry name" value="PRK05254.1-1"/>
    <property type="match status" value="1"/>
</dbReference>
<dbReference type="HAMAP" id="MF_00148">
    <property type="entry name" value="UDG"/>
    <property type="match status" value="1"/>
</dbReference>
<dbReference type="Proteomes" id="UP000280507">
    <property type="component" value="Unassembled WGS sequence"/>
</dbReference>
<evidence type="ECO:0000256" key="6">
    <source>
        <dbReference type="ARBA" id="ARBA00022763"/>
    </source>
</evidence>
<dbReference type="NCBIfam" id="NF003592">
    <property type="entry name" value="PRK05254.1-5"/>
    <property type="match status" value="1"/>
</dbReference>
<dbReference type="OrthoDB" id="9804372at2"/>
<evidence type="ECO:0000256" key="11">
    <source>
        <dbReference type="RuleBase" id="RU003780"/>
    </source>
</evidence>
<comment type="function">
    <text evidence="2 9 11">Excises uracil residues from the DNA which can arise as a result of misincorporation of dUMP residues by DNA polymerase or due to deamination of cytosine.</text>
</comment>
<reference evidence="14 15" key="1">
    <citation type="journal article" date="2012" name="Int. J. Syst. Evol. Microbiol.">
        <title>Marinomonas hwangdonensis sp. nov., isolated from seawater.</title>
        <authorList>
            <person name="Jung Y.T."/>
            <person name="Oh T.K."/>
            <person name="Yoon J.H."/>
        </authorList>
    </citation>
    <scope>NUCLEOTIDE SEQUENCE [LARGE SCALE GENOMIC DNA]</scope>
    <source>
        <strain evidence="14 15">HDW-15</strain>
    </source>
</reference>
<keyword evidence="7 9" id="KW-0378">Hydrolase</keyword>
<evidence type="ECO:0000313" key="15">
    <source>
        <dbReference type="Proteomes" id="UP000280507"/>
    </source>
</evidence>
<dbReference type="EC" id="3.2.2.27" evidence="4 9"/>
<dbReference type="PANTHER" id="PTHR11264:SF0">
    <property type="entry name" value="URACIL-DNA GLYCOSYLASE"/>
    <property type="match status" value="1"/>
</dbReference>
<sequence>MLIPSWQMRLADEFNKEYMRALQQFLTLQKEQGKVLYPPENERFTALNEVPFEQVKVVILGQDPYHGEGQAHGLSFSVKPNVKVPPSLVNIYKELEMDLGITPAPQGFLLPWAKQGVLLLNSVLTVETGKAGSHQNKGWEQFTDKIIELINNEHQGVVFMLWGAYAQKKGRHIDRKKHQVLESVHPSPLSAYRGFLGCQHFSSANDYLVRLGKAPIQWALSAAKQSAPIIQVTETPKNAKEVPQETAANSHSQISLPF</sequence>
<dbReference type="SMART" id="SM00987">
    <property type="entry name" value="UreE_C"/>
    <property type="match status" value="1"/>
</dbReference>
<proteinExistence type="inferred from homology"/>
<evidence type="ECO:0000256" key="8">
    <source>
        <dbReference type="ARBA" id="ARBA00023204"/>
    </source>
</evidence>
<evidence type="ECO:0000256" key="3">
    <source>
        <dbReference type="ARBA" id="ARBA00008184"/>
    </source>
</evidence>
<evidence type="ECO:0000256" key="12">
    <source>
        <dbReference type="SAM" id="MobiDB-lite"/>
    </source>
</evidence>
<keyword evidence="15" id="KW-1185">Reference proteome</keyword>
<dbReference type="NCBIfam" id="NF003591">
    <property type="entry name" value="PRK05254.1-4"/>
    <property type="match status" value="1"/>
</dbReference>
<dbReference type="FunFam" id="3.40.470.10:FF:000001">
    <property type="entry name" value="Uracil-DNA glycosylase"/>
    <property type="match status" value="1"/>
</dbReference>
<dbReference type="PROSITE" id="PS00130">
    <property type="entry name" value="U_DNA_GLYCOSYLASE"/>
    <property type="match status" value="1"/>
</dbReference>
<dbReference type="GO" id="GO:0005737">
    <property type="term" value="C:cytoplasm"/>
    <property type="evidence" value="ECO:0007669"/>
    <property type="project" value="UniProtKB-SubCell"/>
</dbReference>
<dbReference type="NCBIfam" id="NF003589">
    <property type="entry name" value="PRK05254.1-2"/>
    <property type="match status" value="1"/>
</dbReference>
<evidence type="ECO:0000256" key="2">
    <source>
        <dbReference type="ARBA" id="ARBA00002631"/>
    </source>
</evidence>
<feature type="active site" description="Proton acceptor" evidence="9 10">
    <location>
        <position position="63"/>
    </location>
</feature>
<accession>A0A3M8PYV4</accession>
<dbReference type="InterPro" id="IPR005122">
    <property type="entry name" value="Uracil-DNA_glycosylase-like"/>
</dbReference>
<comment type="caution">
    <text evidence="14">The sequence shown here is derived from an EMBL/GenBank/DDBJ whole genome shotgun (WGS) entry which is preliminary data.</text>
</comment>
<feature type="region of interest" description="Disordered" evidence="12">
    <location>
        <begin position="235"/>
        <end position="258"/>
    </location>
</feature>
<dbReference type="AlphaFoldDB" id="A0A3M8PYV4"/>
<dbReference type="EMBL" id="RIZG01000009">
    <property type="protein sequence ID" value="RNF49013.1"/>
    <property type="molecule type" value="Genomic_DNA"/>
</dbReference>
<evidence type="ECO:0000256" key="10">
    <source>
        <dbReference type="PROSITE-ProRule" id="PRU10072"/>
    </source>
</evidence>
<dbReference type="CDD" id="cd10027">
    <property type="entry name" value="UDG-F1-like"/>
    <property type="match status" value="1"/>
</dbReference>
<dbReference type="GO" id="GO:0004844">
    <property type="term" value="F:uracil DNA N-glycosylase activity"/>
    <property type="evidence" value="ECO:0007669"/>
    <property type="project" value="UniProtKB-UniRule"/>
</dbReference>
<name>A0A3M8PYV4_9GAMM</name>
<evidence type="ECO:0000259" key="13">
    <source>
        <dbReference type="SMART" id="SM00986"/>
    </source>
</evidence>
<evidence type="ECO:0000313" key="14">
    <source>
        <dbReference type="EMBL" id="RNF49013.1"/>
    </source>
</evidence>
<protein>
    <recommendedName>
        <fullName evidence="5 9">Uracil-DNA glycosylase</fullName>
        <shortName evidence="9">UDG</shortName>
        <ecNumber evidence="4 9">3.2.2.27</ecNumber>
    </recommendedName>
</protein>
<feature type="compositionally biased region" description="Polar residues" evidence="12">
    <location>
        <begin position="246"/>
        <end position="258"/>
    </location>
</feature>
<dbReference type="InterPro" id="IPR018085">
    <property type="entry name" value="Ura-DNA_Glyclase_AS"/>
</dbReference>
<feature type="domain" description="Uracil-DNA glycosylase-like" evidence="13">
    <location>
        <begin position="48"/>
        <end position="208"/>
    </location>
</feature>
<dbReference type="GO" id="GO:0097510">
    <property type="term" value="P:base-excision repair, AP site formation via deaminated base removal"/>
    <property type="evidence" value="ECO:0007669"/>
    <property type="project" value="TreeGrafter"/>
</dbReference>
<dbReference type="Pfam" id="PF03167">
    <property type="entry name" value="UDG"/>
    <property type="match status" value="1"/>
</dbReference>
<keyword evidence="9" id="KW-0963">Cytoplasm</keyword>
<dbReference type="PANTHER" id="PTHR11264">
    <property type="entry name" value="URACIL-DNA GLYCOSYLASE"/>
    <property type="match status" value="1"/>
</dbReference>
<dbReference type="InterPro" id="IPR002043">
    <property type="entry name" value="UDG_fam1"/>
</dbReference>
<keyword evidence="8 9" id="KW-0234">DNA repair</keyword>
<comment type="similarity">
    <text evidence="3 9 11">Belongs to the uracil-DNA glycosylase (UDG) superfamily. UNG family.</text>
</comment>
<dbReference type="SMART" id="SM00986">
    <property type="entry name" value="UDG"/>
    <property type="match status" value="1"/>
</dbReference>
<evidence type="ECO:0000256" key="1">
    <source>
        <dbReference type="ARBA" id="ARBA00001400"/>
    </source>
</evidence>